<comment type="caution">
    <text evidence="2">The sequence shown here is derived from an EMBL/GenBank/DDBJ whole genome shotgun (WGS) entry which is preliminary data.</text>
</comment>
<evidence type="ECO:0000313" key="2">
    <source>
        <dbReference type="EMBL" id="RLE49442.1"/>
    </source>
</evidence>
<dbReference type="EMBL" id="QMQV01000035">
    <property type="protein sequence ID" value="RLE49442.1"/>
    <property type="molecule type" value="Genomic_DNA"/>
</dbReference>
<name>A0A497EQV8_9CREN</name>
<accession>A0A497EQV8</accession>
<evidence type="ECO:0000256" key="1">
    <source>
        <dbReference type="SAM" id="Phobius"/>
    </source>
</evidence>
<reference evidence="2 3" key="1">
    <citation type="submission" date="2018-06" db="EMBL/GenBank/DDBJ databases">
        <title>Extensive metabolic versatility and redundancy in microbially diverse, dynamic hydrothermal sediments.</title>
        <authorList>
            <person name="Dombrowski N."/>
            <person name="Teske A."/>
            <person name="Baker B.J."/>
        </authorList>
    </citation>
    <scope>NUCLEOTIDE SEQUENCE [LARGE SCALE GENOMIC DNA]</scope>
    <source>
        <strain evidence="2">B66_G16</strain>
    </source>
</reference>
<gene>
    <name evidence="2" type="ORF">DRJ31_04925</name>
</gene>
<feature type="transmembrane region" description="Helical" evidence="1">
    <location>
        <begin position="328"/>
        <end position="346"/>
    </location>
</feature>
<keyword evidence="1" id="KW-0472">Membrane</keyword>
<evidence type="ECO:0000313" key="3">
    <source>
        <dbReference type="Proteomes" id="UP000278475"/>
    </source>
</evidence>
<dbReference type="Proteomes" id="UP000278475">
    <property type="component" value="Unassembled WGS sequence"/>
</dbReference>
<protein>
    <submittedName>
        <fullName evidence="2">Uncharacterized protein</fullName>
    </submittedName>
</protein>
<keyword evidence="1" id="KW-1133">Transmembrane helix</keyword>
<sequence length="361" mass="40150">MCLAFSHMLFIAIDDKPVNGLLIIHQGGQDFHFNVVNGAAMLSTLESKSGTIDKLTLLIDDAKITLNNVSVSDSKFTFLKLYTVYFDIRDLYGQPISNFHLIIESANSSAKKVHLSLKPHNSTDHIILPRGYYFFKVLCHGIPIFEDVFNLKSKSLIKVSCPVSDFKVRILGAGSPLSVGIKGKVNCTLEKVGPLFTAKSIPHGEYQLILTFNDSTIIKTVKHYFPEVKVLDLTRKLNISISIDPALMLSPSTITVKVLDGLGIPVKNAIVKVKTPIYEFKTLTNSNGVAKVNVFLGMWRILPLDVYVRHDELSYHISRKIALSSTNLIFASISVLLIVFALFTLMKERSLNGSLRQDIKI</sequence>
<dbReference type="AlphaFoldDB" id="A0A497EQV8"/>
<proteinExistence type="predicted"/>
<organism evidence="2 3">
    <name type="scientific">Thermoproteota archaeon</name>
    <dbReference type="NCBI Taxonomy" id="2056631"/>
    <lineage>
        <taxon>Archaea</taxon>
        <taxon>Thermoproteota</taxon>
    </lineage>
</organism>
<keyword evidence="1" id="KW-0812">Transmembrane</keyword>